<dbReference type="AlphaFoldDB" id="A0A8J3MS64"/>
<proteinExistence type="predicted"/>
<keyword evidence="2" id="KW-1185">Reference proteome</keyword>
<comment type="caution">
    <text evidence="1">The sequence shown here is derived from an EMBL/GenBank/DDBJ whole genome shotgun (WGS) entry which is preliminary data.</text>
</comment>
<name>A0A8J3MS64_9CHLR</name>
<protein>
    <submittedName>
        <fullName evidence="1">Uncharacterized protein</fullName>
    </submittedName>
</protein>
<organism evidence="1 2">
    <name type="scientific">Ktedonospora formicarum</name>
    <dbReference type="NCBI Taxonomy" id="2778364"/>
    <lineage>
        <taxon>Bacteria</taxon>
        <taxon>Bacillati</taxon>
        <taxon>Chloroflexota</taxon>
        <taxon>Ktedonobacteria</taxon>
        <taxon>Ktedonobacterales</taxon>
        <taxon>Ktedonobacteraceae</taxon>
        <taxon>Ktedonospora</taxon>
    </lineage>
</organism>
<dbReference type="Proteomes" id="UP000612362">
    <property type="component" value="Unassembled WGS sequence"/>
</dbReference>
<gene>
    <name evidence="1" type="ORF">KSX_26940</name>
</gene>
<evidence type="ECO:0000313" key="1">
    <source>
        <dbReference type="EMBL" id="GHO44531.1"/>
    </source>
</evidence>
<reference evidence="1" key="1">
    <citation type="submission" date="2020-10" db="EMBL/GenBank/DDBJ databases">
        <title>Taxonomic study of unclassified bacteria belonging to the class Ktedonobacteria.</title>
        <authorList>
            <person name="Yabe S."/>
            <person name="Wang C.M."/>
            <person name="Zheng Y."/>
            <person name="Sakai Y."/>
            <person name="Cavaletti L."/>
            <person name="Monciardini P."/>
            <person name="Donadio S."/>
        </authorList>
    </citation>
    <scope>NUCLEOTIDE SEQUENCE</scope>
    <source>
        <strain evidence="1">SOSP1-1</strain>
    </source>
</reference>
<evidence type="ECO:0000313" key="2">
    <source>
        <dbReference type="Proteomes" id="UP000612362"/>
    </source>
</evidence>
<sequence>MSYEVIAAAMNGDIVCLDCVENAIGGKYSYERMLELIRTGKTRQAEIKWDSTLQRDVVKFWHGPLEDEYRNEITFYTEDRLDSTNGENCGWCNNEIVEPYSIVCAGEDCTNEIYGDEALKLEKEKQWEDRLCETCAAKKWKHEQEVLLNAVSVSKRQAWQRAHIAITEAKNMDEVEKFVETYRVHLRNKYKRWFSFGLNVNLRDIDAVLTAISAACEELEEVA</sequence>
<dbReference type="EMBL" id="BNJF01000001">
    <property type="protein sequence ID" value="GHO44531.1"/>
    <property type="molecule type" value="Genomic_DNA"/>
</dbReference>
<dbReference type="RefSeq" id="WP_220193916.1">
    <property type="nucleotide sequence ID" value="NZ_BNJF01000001.1"/>
</dbReference>
<accession>A0A8J3MS64</accession>